<dbReference type="RefSeq" id="XP_025485047.1">
    <property type="nucleotide sequence ID" value="XM_025618721.1"/>
</dbReference>
<organism evidence="2 3">
    <name type="scientific">Aspergillus neoniger (strain CBS 115656)</name>
    <dbReference type="NCBI Taxonomy" id="1448310"/>
    <lineage>
        <taxon>Eukaryota</taxon>
        <taxon>Fungi</taxon>
        <taxon>Dikarya</taxon>
        <taxon>Ascomycota</taxon>
        <taxon>Pezizomycotina</taxon>
        <taxon>Eurotiomycetes</taxon>
        <taxon>Eurotiomycetidae</taxon>
        <taxon>Eurotiales</taxon>
        <taxon>Aspergillaceae</taxon>
        <taxon>Aspergillus</taxon>
        <taxon>Aspergillus subgen. Circumdati</taxon>
    </lineage>
</organism>
<dbReference type="Proteomes" id="UP000247647">
    <property type="component" value="Unassembled WGS sequence"/>
</dbReference>
<protein>
    <submittedName>
        <fullName evidence="2">Uncharacterized protein</fullName>
    </submittedName>
</protein>
<keyword evidence="3" id="KW-1185">Reference proteome</keyword>
<evidence type="ECO:0000256" key="1">
    <source>
        <dbReference type="SAM" id="MobiDB-lite"/>
    </source>
</evidence>
<evidence type="ECO:0000313" key="3">
    <source>
        <dbReference type="Proteomes" id="UP000247647"/>
    </source>
</evidence>
<accession>A0A318YYB1</accession>
<dbReference type="EMBL" id="KZ821445">
    <property type="protein sequence ID" value="PYH39569.1"/>
    <property type="molecule type" value="Genomic_DNA"/>
</dbReference>
<feature type="compositionally biased region" description="Basic residues" evidence="1">
    <location>
        <begin position="7"/>
        <end position="20"/>
    </location>
</feature>
<name>A0A318YYB1_ASPNB</name>
<gene>
    <name evidence="2" type="ORF">BO87DRAFT_2261</name>
</gene>
<evidence type="ECO:0000313" key="2">
    <source>
        <dbReference type="EMBL" id="PYH39569.1"/>
    </source>
</evidence>
<proteinExistence type="predicted"/>
<dbReference type="GeneID" id="37121177"/>
<reference evidence="2" key="1">
    <citation type="submission" date="2016-12" db="EMBL/GenBank/DDBJ databases">
        <title>The genomes of Aspergillus section Nigri reveals drivers in fungal speciation.</title>
        <authorList>
            <consortium name="DOE Joint Genome Institute"/>
            <person name="Vesth T.C."/>
            <person name="Nybo J."/>
            <person name="Theobald S."/>
            <person name="Brandl J."/>
            <person name="Frisvad J.C."/>
            <person name="Nielsen K.F."/>
            <person name="Lyhne E.K."/>
            <person name="Kogle M.E."/>
            <person name="Kuo A."/>
            <person name="Riley R."/>
            <person name="Clum A."/>
            <person name="Nolan M."/>
            <person name="Lipzen A."/>
            <person name="Salamov A."/>
            <person name="Henrissat B."/>
            <person name="Wiebenga A."/>
            <person name="De Vries R.P."/>
            <person name="Grigoriev I.V."/>
            <person name="Mortensen U.H."/>
            <person name="Andersen M.R."/>
            <person name="Baker S.E."/>
        </authorList>
    </citation>
    <scope>NUCLEOTIDE SEQUENCE [LARGE SCALE GENOMIC DNA]</scope>
    <source>
        <strain evidence="2">CBS 115656</strain>
    </source>
</reference>
<dbReference type="AlphaFoldDB" id="A0A318YYB1"/>
<feature type="region of interest" description="Disordered" evidence="1">
    <location>
        <begin position="1"/>
        <end position="26"/>
    </location>
</feature>
<sequence>MWCPGGRKLRGSAHSRRAREMRKCQSGRAPHPNFLWASGCGAAADVRAFAGFYLTMKDHYYSYLHGAQLAVDTDPPLETKKTLPGSRCHSFLHTGSPRVKGGVNQTTTTTTTATTTTTTMSWRHTSIPS</sequence>